<dbReference type="GO" id="GO:0000049">
    <property type="term" value="F:tRNA binding"/>
    <property type="evidence" value="ECO:0007669"/>
    <property type="project" value="UniProtKB-KW"/>
</dbReference>
<evidence type="ECO:0000256" key="13">
    <source>
        <dbReference type="PIRSR" id="PIRSR006621-1"/>
    </source>
</evidence>
<evidence type="ECO:0000256" key="5">
    <source>
        <dbReference type="ARBA" id="ARBA00022643"/>
    </source>
</evidence>
<evidence type="ECO:0000256" key="11">
    <source>
        <dbReference type="ARBA" id="ARBA00048802"/>
    </source>
</evidence>
<dbReference type="GO" id="GO:0050660">
    <property type="term" value="F:flavin adenine dinucleotide binding"/>
    <property type="evidence" value="ECO:0007669"/>
    <property type="project" value="InterPro"/>
</dbReference>
<comment type="function">
    <text evidence="2 12">Catalyzes the synthesis of 5,6-dihydrouridine (D), a modified base found in the D-loop of most tRNAs, via the reduction of the C5-C6 double bond in target uridines.</text>
</comment>
<dbReference type="GO" id="GO:0017150">
    <property type="term" value="F:tRNA dihydrouridine synthase activity"/>
    <property type="evidence" value="ECO:0007669"/>
    <property type="project" value="InterPro"/>
</dbReference>
<comment type="similarity">
    <text evidence="12">Belongs to the dus family.</text>
</comment>
<reference evidence="16" key="1">
    <citation type="submission" date="2020-10" db="EMBL/GenBank/DDBJ databases">
        <authorList>
            <person name="Gilroy R."/>
        </authorList>
    </citation>
    <scope>NUCLEOTIDE SEQUENCE</scope>
    <source>
        <strain evidence="16">CHK152-2994</strain>
    </source>
</reference>
<comment type="cofactor">
    <cofactor evidence="1 12 14">
        <name>FMN</name>
        <dbReference type="ChEBI" id="CHEBI:58210"/>
    </cofactor>
</comment>
<keyword evidence="3" id="KW-0820">tRNA-binding</keyword>
<feature type="binding site" evidence="14">
    <location>
        <position position="172"/>
    </location>
    <ligand>
        <name>FMN</name>
        <dbReference type="ChEBI" id="CHEBI:58210"/>
    </ligand>
</feature>
<keyword evidence="9 12" id="KW-0560">Oxidoreductase</keyword>
<feature type="binding site" evidence="14">
    <location>
        <position position="142"/>
    </location>
    <ligand>
        <name>FMN</name>
        <dbReference type="ChEBI" id="CHEBI:58210"/>
    </ligand>
</feature>
<keyword evidence="7" id="KW-0521">NADP</keyword>
<feature type="active site" description="Proton donor" evidence="13">
    <location>
        <position position="103"/>
    </location>
</feature>
<evidence type="ECO:0000256" key="8">
    <source>
        <dbReference type="ARBA" id="ARBA00022884"/>
    </source>
</evidence>
<keyword evidence="4 12" id="KW-0285">Flavoprotein</keyword>
<dbReference type="InterPro" id="IPR001269">
    <property type="entry name" value="DUS_fam"/>
</dbReference>
<dbReference type="AlphaFoldDB" id="A0A9D1FWG6"/>
<feature type="binding site" evidence="14">
    <location>
        <begin position="17"/>
        <end position="19"/>
    </location>
    <ligand>
        <name>FMN</name>
        <dbReference type="ChEBI" id="CHEBI:58210"/>
    </ligand>
</feature>
<comment type="catalytic activity">
    <reaction evidence="11">
        <text>a 5,6-dihydrouridine in tRNA + NAD(+) = a uridine in tRNA + NADH + H(+)</text>
        <dbReference type="Rhea" id="RHEA:54452"/>
        <dbReference type="Rhea" id="RHEA-COMP:13339"/>
        <dbReference type="Rhea" id="RHEA-COMP:13887"/>
        <dbReference type="ChEBI" id="CHEBI:15378"/>
        <dbReference type="ChEBI" id="CHEBI:57540"/>
        <dbReference type="ChEBI" id="CHEBI:57945"/>
        <dbReference type="ChEBI" id="CHEBI:65315"/>
        <dbReference type="ChEBI" id="CHEBI:74443"/>
    </reaction>
</comment>
<dbReference type="PIRSF" id="PIRSF006621">
    <property type="entry name" value="Dus"/>
    <property type="match status" value="1"/>
</dbReference>
<dbReference type="SUPFAM" id="SSF51395">
    <property type="entry name" value="FMN-linked oxidoreductases"/>
    <property type="match status" value="1"/>
</dbReference>
<evidence type="ECO:0000313" key="17">
    <source>
        <dbReference type="Proteomes" id="UP000824139"/>
    </source>
</evidence>
<dbReference type="PANTHER" id="PTHR45846">
    <property type="entry name" value="TRNA-DIHYDROURIDINE(47) SYNTHASE [NAD(P)(+)]-LIKE"/>
    <property type="match status" value="1"/>
</dbReference>
<keyword evidence="5 12" id="KW-0288">FMN</keyword>
<dbReference type="CDD" id="cd02801">
    <property type="entry name" value="DUS_like_FMN"/>
    <property type="match status" value="1"/>
</dbReference>
<evidence type="ECO:0000313" key="16">
    <source>
        <dbReference type="EMBL" id="HIS83235.1"/>
    </source>
</evidence>
<evidence type="ECO:0000256" key="10">
    <source>
        <dbReference type="ARBA" id="ARBA00048205"/>
    </source>
</evidence>
<dbReference type="NCBIfam" id="TIGR00737">
    <property type="entry name" value="nifR3_yhdG"/>
    <property type="match status" value="1"/>
</dbReference>
<name>A0A9D1FWG6_9BACT</name>
<dbReference type="Proteomes" id="UP000824139">
    <property type="component" value="Unassembled WGS sequence"/>
</dbReference>
<dbReference type="Pfam" id="PF01207">
    <property type="entry name" value="Dus"/>
    <property type="match status" value="1"/>
</dbReference>
<organism evidence="16 17">
    <name type="scientific">Candidatus Scatenecus faecavium</name>
    <dbReference type="NCBI Taxonomy" id="2840915"/>
    <lineage>
        <taxon>Bacteria</taxon>
        <taxon>Candidatus Scatenecus</taxon>
    </lineage>
</organism>
<evidence type="ECO:0000259" key="15">
    <source>
        <dbReference type="Pfam" id="PF01207"/>
    </source>
</evidence>
<feature type="binding site" evidence="14">
    <location>
        <position position="74"/>
    </location>
    <ligand>
        <name>FMN</name>
        <dbReference type="ChEBI" id="CHEBI:58210"/>
    </ligand>
</feature>
<dbReference type="PANTHER" id="PTHR45846:SF1">
    <property type="entry name" value="TRNA-DIHYDROURIDINE(47) SYNTHASE [NAD(P)(+)]-LIKE"/>
    <property type="match status" value="1"/>
</dbReference>
<evidence type="ECO:0000256" key="6">
    <source>
        <dbReference type="ARBA" id="ARBA00022694"/>
    </source>
</evidence>
<evidence type="ECO:0000256" key="12">
    <source>
        <dbReference type="PIRNR" id="PIRNR006621"/>
    </source>
</evidence>
<feature type="binding site" evidence="14">
    <location>
        <begin position="227"/>
        <end position="228"/>
    </location>
    <ligand>
        <name>FMN</name>
        <dbReference type="ChEBI" id="CHEBI:58210"/>
    </ligand>
</feature>
<keyword evidence="8" id="KW-0694">RNA-binding</keyword>
<evidence type="ECO:0000256" key="1">
    <source>
        <dbReference type="ARBA" id="ARBA00001917"/>
    </source>
</evidence>
<dbReference type="InterPro" id="IPR004652">
    <property type="entry name" value="DusB-like"/>
</dbReference>
<evidence type="ECO:0000256" key="4">
    <source>
        <dbReference type="ARBA" id="ARBA00022630"/>
    </source>
</evidence>
<evidence type="ECO:0000256" key="7">
    <source>
        <dbReference type="ARBA" id="ARBA00022857"/>
    </source>
</evidence>
<dbReference type="Gene3D" id="3.20.20.70">
    <property type="entry name" value="Aldolase class I"/>
    <property type="match status" value="1"/>
</dbReference>
<accession>A0A9D1FWG6</accession>
<evidence type="ECO:0000256" key="3">
    <source>
        <dbReference type="ARBA" id="ARBA00022555"/>
    </source>
</evidence>
<proteinExistence type="inferred from homology"/>
<protein>
    <recommendedName>
        <fullName evidence="12">tRNA-dihydrouridine synthase</fullName>
        <ecNumber evidence="12">1.3.1.-</ecNumber>
    </recommendedName>
</protein>
<evidence type="ECO:0000256" key="9">
    <source>
        <dbReference type="ARBA" id="ARBA00023002"/>
    </source>
</evidence>
<gene>
    <name evidence="16" type="primary">dusB</name>
    <name evidence="16" type="ORF">IAD41_06500</name>
</gene>
<dbReference type="Gene3D" id="1.10.1200.80">
    <property type="entry name" value="Putative flavin oxidoreducatase, domain 2"/>
    <property type="match status" value="1"/>
</dbReference>
<dbReference type="EC" id="1.3.1.-" evidence="12"/>
<feature type="domain" description="DUS-like FMN-binding" evidence="15">
    <location>
        <begin position="15"/>
        <end position="303"/>
    </location>
</feature>
<dbReference type="InterPro" id="IPR013785">
    <property type="entry name" value="Aldolase_TIM"/>
</dbReference>
<evidence type="ECO:0000256" key="14">
    <source>
        <dbReference type="PIRSR" id="PIRSR006621-2"/>
    </source>
</evidence>
<comment type="caution">
    <text evidence="16">The sequence shown here is derived from an EMBL/GenBank/DDBJ whole genome shotgun (WGS) entry which is preliminary data.</text>
</comment>
<dbReference type="PROSITE" id="PS01136">
    <property type="entry name" value="UPF0034"/>
    <property type="match status" value="1"/>
</dbReference>
<dbReference type="EMBL" id="DVJO01000142">
    <property type="protein sequence ID" value="HIS83235.1"/>
    <property type="molecule type" value="Genomic_DNA"/>
</dbReference>
<dbReference type="InterPro" id="IPR024036">
    <property type="entry name" value="tRNA-dHydroUridine_Synthase_C"/>
</dbReference>
<evidence type="ECO:0000256" key="2">
    <source>
        <dbReference type="ARBA" id="ARBA00002790"/>
    </source>
</evidence>
<comment type="catalytic activity">
    <reaction evidence="10">
        <text>a 5,6-dihydrouridine in tRNA + NADP(+) = a uridine in tRNA + NADPH + H(+)</text>
        <dbReference type="Rhea" id="RHEA:23624"/>
        <dbReference type="Rhea" id="RHEA-COMP:13339"/>
        <dbReference type="Rhea" id="RHEA-COMP:13887"/>
        <dbReference type="ChEBI" id="CHEBI:15378"/>
        <dbReference type="ChEBI" id="CHEBI:57783"/>
        <dbReference type="ChEBI" id="CHEBI:58349"/>
        <dbReference type="ChEBI" id="CHEBI:65315"/>
        <dbReference type="ChEBI" id="CHEBI:74443"/>
    </reaction>
</comment>
<dbReference type="InterPro" id="IPR018517">
    <property type="entry name" value="tRNA_hU_synthase_CS"/>
</dbReference>
<sequence length="325" mass="36200">MQNKVKDLIQSRVSLAPMAGITDYVLRSLVRRYSPGVLLTTEMISSEYLAQTLNGRSGTEIFKRDEEHSPISYQISGHKPEMMQKAAEFLNQYADMIDINMGCPVNKVVKGQDGCALMRNPQLAAELVKAVKSGTDKPVSVKFRLGYTADEMNFVEFGVKMQEAGADFITIHGRTRSQMYSGQANWSKIAELKAAVDIPVFANGDVTSIEDALLCLEQSNADGVAIGRGALGDPTLLGRISHYLKTGEKLPPPALEEKAEMLKVHIDEEIALRGENTAIKFMRKFYPYYFAGFHNAKNLRAKLVLEENYDNIIKMLNELRIVKTV</sequence>
<keyword evidence="14" id="KW-0547">Nucleotide-binding</keyword>
<reference evidence="16" key="2">
    <citation type="journal article" date="2021" name="PeerJ">
        <title>Extensive microbial diversity within the chicken gut microbiome revealed by metagenomics and culture.</title>
        <authorList>
            <person name="Gilroy R."/>
            <person name="Ravi A."/>
            <person name="Getino M."/>
            <person name="Pursley I."/>
            <person name="Horton D.L."/>
            <person name="Alikhan N.F."/>
            <person name="Baker D."/>
            <person name="Gharbi K."/>
            <person name="Hall N."/>
            <person name="Watson M."/>
            <person name="Adriaenssens E.M."/>
            <person name="Foster-Nyarko E."/>
            <person name="Jarju S."/>
            <person name="Secka A."/>
            <person name="Antonio M."/>
            <person name="Oren A."/>
            <person name="Chaudhuri R.R."/>
            <person name="La Ragione R."/>
            <person name="Hildebrand F."/>
            <person name="Pallen M.J."/>
        </authorList>
    </citation>
    <scope>NUCLEOTIDE SEQUENCE</scope>
    <source>
        <strain evidence="16">CHK152-2994</strain>
    </source>
</reference>
<keyword evidence="6 12" id="KW-0819">tRNA processing</keyword>
<dbReference type="InterPro" id="IPR035587">
    <property type="entry name" value="DUS-like_FMN-bd"/>
</dbReference>